<accession>B8IC51</accession>
<feature type="compositionally biased region" description="Polar residues" evidence="1">
    <location>
        <begin position="11"/>
        <end position="25"/>
    </location>
</feature>
<dbReference type="Pfam" id="PF12802">
    <property type="entry name" value="MarR_2"/>
    <property type="match status" value="1"/>
</dbReference>
<dbReference type="AlphaFoldDB" id="B8IC51"/>
<dbReference type="RefSeq" id="WP_015932808.1">
    <property type="nucleotide sequence ID" value="NC_011894.1"/>
</dbReference>
<evidence type="ECO:0000313" key="4">
    <source>
        <dbReference type="EMBL" id="ACL61233.1"/>
    </source>
</evidence>
<reference evidence="4 5" key="1">
    <citation type="submission" date="2009-01" db="EMBL/GenBank/DDBJ databases">
        <title>Complete sequence of chromosome of Methylobacterium nodulans ORS 2060.</title>
        <authorList>
            <consortium name="US DOE Joint Genome Institute"/>
            <person name="Lucas S."/>
            <person name="Copeland A."/>
            <person name="Lapidus A."/>
            <person name="Glavina del Rio T."/>
            <person name="Dalin E."/>
            <person name="Tice H."/>
            <person name="Bruce D."/>
            <person name="Goodwin L."/>
            <person name="Pitluck S."/>
            <person name="Sims D."/>
            <person name="Brettin T."/>
            <person name="Detter J.C."/>
            <person name="Han C."/>
            <person name="Larimer F."/>
            <person name="Land M."/>
            <person name="Hauser L."/>
            <person name="Kyrpides N."/>
            <person name="Ivanova N."/>
            <person name="Marx C.J."/>
            <person name="Richardson P."/>
        </authorList>
    </citation>
    <scope>NUCLEOTIDE SEQUENCE [LARGE SCALE GENOMIC DNA]</scope>
    <source>
        <strain evidence="5">LMG 21967 / CNCM I-2342 / ORS 2060</strain>
    </source>
</reference>
<feature type="region of interest" description="Disordered" evidence="1">
    <location>
        <begin position="1"/>
        <end position="25"/>
    </location>
</feature>
<dbReference type="SMART" id="SM00347">
    <property type="entry name" value="HTH_MARR"/>
    <property type="match status" value="1"/>
</dbReference>
<sequence>MRKPRRARTASFRQTATNDESGDLSSPLANSPGFLLRLAQLRTFDEFYRSFAGLGVTPAGFSVLALIAANPGVRPGTIGEELRMKPSNVAALVNMLAAAGYVQRKTDASEMRASLLHITEAGAEAWREMEQIHRETDARLMEHLTSTEREWFVALLRKFLRR</sequence>
<gene>
    <name evidence="4" type="ordered locus">Mnod_6455</name>
</gene>
<dbReference type="GO" id="GO:0003700">
    <property type="term" value="F:DNA-binding transcription factor activity"/>
    <property type="evidence" value="ECO:0007669"/>
    <property type="project" value="InterPro"/>
</dbReference>
<feature type="domain" description="HTH marR-type" evidence="3">
    <location>
        <begin position="25"/>
        <end position="161"/>
    </location>
</feature>
<dbReference type="SUPFAM" id="SSF46785">
    <property type="entry name" value="Winged helix' DNA-binding domain"/>
    <property type="match status" value="1"/>
</dbReference>
<evidence type="ECO:0000313" key="5">
    <source>
        <dbReference type="Proteomes" id="UP000008207"/>
    </source>
</evidence>
<dbReference type="Gene3D" id="1.10.10.10">
    <property type="entry name" value="Winged helix-like DNA-binding domain superfamily/Winged helix DNA-binding domain"/>
    <property type="match status" value="1"/>
</dbReference>
<dbReference type="InterPro" id="IPR039422">
    <property type="entry name" value="MarR/SlyA-like"/>
</dbReference>
<dbReference type="STRING" id="460265.Mnod_6455"/>
<dbReference type="eggNOG" id="COG1846">
    <property type="taxonomic scope" value="Bacteria"/>
</dbReference>
<dbReference type="KEGG" id="mno:Mnod_6455"/>
<dbReference type="OrthoDB" id="7269152at2"/>
<dbReference type="InterPro" id="IPR036390">
    <property type="entry name" value="WH_DNA-bd_sf"/>
</dbReference>
<keyword evidence="5" id="KW-1185">Reference proteome</keyword>
<evidence type="ECO:0000259" key="3">
    <source>
        <dbReference type="PROSITE" id="PS50995"/>
    </source>
</evidence>
<name>B8IC51_METNO</name>
<keyword evidence="2" id="KW-1133">Transmembrane helix</keyword>
<keyword evidence="2" id="KW-0812">Transmembrane</keyword>
<dbReference type="PANTHER" id="PTHR33164:SF43">
    <property type="entry name" value="HTH-TYPE TRANSCRIPTIONAL REPRESSOR YETL"/>
    <property type="match status" value="1"/>
</dbReference>
<dbReference type="HOGENOM" id="CLU_083287_4_1_5"/>
<evidence type="ECO:0000256" key="2">
    <source>
        <dbReference type="SAM" id="Phobius"/>
    </source>
</evidence>
<keyword evidence="2" id="KW-0472">Membrane</keyword>
<organism evidence="4 5">
    <name type="scientific">Methylobacterium nodulans (strain LMG 21967 / CNCM I-2342 / ORS 2060)</name>
    <dbReference type="NCBI Taxonomy" id="460265"/>
    <lineage>
        <taxon>Bacteria</taxon>
        <taxon>Pseudomonadati</taxon>
        <taxon>Pseudomonadota</taxon>
        <taxon>Alphaproteobacteria</taxon>
        <taxon>Hyphomicrobiales</taxon>
        <taxon>Methylobacteriaceae</taxon>
        <taxon>Methylobacterium</taxon>
    </lineage>
</organism>
<protein>
    <submittedName>
        <fullName evidence="4">Transcriptional regulator, MarR family</fullName>
    </submittedName>
</protein>
<feature type="transmembrane region" description="Helical" evidence="2">
    <location>
        <begin position="47"/>
        <end position="67"/>
    </location>
</feature>
<dbReference type="PANTHER" id="PTHR33164">
    <property type="entry name" value="TRANSCRIPTIONAL REGULATOR, MARR FAMILY"/>
    <property type="match status" value="1"/>
</dbReference>
<dbReference type="InterPro" id="IPR000835">
    <property type="entry name" value="HTH_MarR-typ"/>
</dbReference>
<evidence type="ECO:0000256" key="1">
    <source>
        <dbReference type="SAM" id="MobiDB-lite"/>
    </source>
</evidence>
<dbReference type="PROSITE" id="PS50995">
    <property type="entry name" value="HTH_MARR_2"/>
    <property type="match status" value="1"/>
</dbReference>
<dbReference type="InterPro" id="IPR036388">
    <property type="entry name" value="WH-like_DNA-bd_sf"/>
</dbReference>
<proteinExistence type="predicted"/>
<dbReference type="GO" id="GO:0006950">
    <property type="term" value="P:response to stress"/>
    <property type="evidence" value="ECO:0007669"/>
    <property type="project" value="TreeGrafter"/>
</dbReference>
<dbReference type="EMBL" id="CP001349">
    <property type="protein sequence ID" value="ACL61233.1"/>
    <property type="molecule type" value="Genomic_DNA"/>
</dbReference>
<dbReference type="Proteomes" id="UP000008207">
    <property type="component" value="Chromosome"/>
</dbReference>
<dbReference type="PRINTS" id="PR00598">
    <property type="entry name" value="HTHMARR"/>
</dbReference>